<protein>
    <submittedName>
        <fullName evidence="16">Heme peroxidase</fullName>
    </submittedName>
</protein>
<evidence type="ECO:0000313" key="17">
    <source>
        <dbReference type="Proteomes" id="UP000813461"/>
    </source>
</evidence>
<evidence type="ECO:0000256" key="11">
    <source>
        <dbReference type="ARBA" id="ARBA00023004"/>
    </source>
</evidence>
<evidence type="ECO:0000256" key="12">
    <source>
        <dbReference type="ARBA" id="ARBA00023098"/>
    </source>
</evidence>
<evidence type="ECO:0000256" key="10">
    <source>
        <dbReference type="ARBA" id="ARBA00023002"/>
    </source>
</evidence>
<keyword evidence="11 14" id="KW-0408">Iron</keyword>
<dbReference type="GO" id="GO:0016702">
    <property type="term" value="F:oxidoreductase activity, acting on single donors with incorporation of molecular oxygen, incorporation of two atoms of oxygen"/>
    <property type="evidence" value="ECO:0007669"/>
    <property type="project" value="TreeGrafter"/>
</dbReference>
<dbReference type="PROSITE" id="PS50292">
    <property type="entry name" value="PEROXIDASE_3"/>
    <property type="match status" value="1"/>
</dbReference>
<dbReference type="InterPro" id="IPR037120">
    <property type="entry name" value="Haem_peroxidase_sf_animal"/>
</dbReference>
<comment type="cofactor">
    <cofactor evidence="1">
        <name>Ca(2+)</name>
        <dbReference type="ChEBI" id="CHEBI:29108"/>
    </cofactor>
</comment>
<keyword evidence="9" id="KW-0223">Dioxygenase</keyword>
<dbReference type="PRINTS" id="PR00457">
    <property type="entry name" value="ANPEROXIDASE"/>
</dbReference>
<keyword evidence="13" id="KW-0275">Fatty acid biosynthesis</keyword>
<evidence type="ECO:0000256" key="8">
    <source>
        <dbReference type="ARBA" id="ARBA00022832"/>
    </source>
</evidence>
<evidence type="ECO:0000256" key="5">
    <source>
        <dbReference type="ARBA" id="ARBA00022723"/>
    </source>
</evidence>
<evidence type="ECO:0000256" key="4">
    <source>
        <dbReference type="ARBA" id="ARBA00022617"/>
    </source>
</evidence>
<sequence>MHPSNSKPAPNSFAYTPSLPQRALIQAYKSVNKLVPWHKLPTIIGVLNLSAFRYELRQKNLHDVYPSPDYQGVSGCPQMVDEEFLHTRHSDGLFNDLGAPKMGCAGMRFGRNVPREFTTRPSNEELMSPNPRQISEELLKRNVFKPATTLNLLAAAWIQFQVHDWFQHTNSTTEKHSVPLPAGDTWPSPDATMSVEQTVSDEALSETDKKTPGYKNENTHWWDGSQIYGSSEARTAELRGATKNGKLSVDDQGYATFLPRDADGVPQTGFSTNWWLGLELLHTVFVLEHNAICGALSAAYPKWSSDKLFDTARLVNCALMAKIHTVEWTPAILAHPALKISMNANWWGILGERLYKLIGRVSSSEAISGIPGSTVEHHAAPYSLTEEFVSVYRMHSLIPDTIAFFESESGAHKTTYAIQDTAFGHARDPLEIKKGGLSFEDALYSFGINYPGAITINNMPSFLRDLHTPDGRHLDLGTLDILRDRERGVPRYNTFRRLFHMPAQPSFIALTGGDADLASKLSKLYNDDIETVDLLVGCLCEPLPKGFGFSDTAFRVFILMASRRLKSDRFIAGNWDEKTYSKVGMEWVQNNGMKDVLGRHFPGLKGVLGDSQNPFAPWTKLAASNDYEGVETNA</sequence>
<organism evidence="16 17">
    <name type="scientific">Paraphoma chrysanthemicola</name>
    <dbReference type="NCBI Taxonomy" id="798071"/>
    <lineage>
        <taxon>Eukaryota</taxon>
        <taxon>Fungi</taxon>
        <taxon>Dikarya</taxon>
        <taxon>Ascomycota</taxon>
        <taxon>Pezizomycotina</taxon>
        <taxon>Dothideomycetes</taxon>
        <taxon>Pleosporomycetidae</taxon>
        <taxon>Pleosporales</taxon>
        <taxon>Pleosporineae</taxon>
        <taxon>Phaeosphaeriaceae</taxon>
        <taxon>Paraphoma</taxon>
    </lineage>
</organism>
<dbReference type="GO" id="GO:0006633">
    <property type="term" value="P:fatty acid biosynthetic process"/>
    <property type="evidence" value="ECO:0007669"/>
    <property type="project" value="UniProtKB-KW"/>
</dbReference>
<keyword evidence="2" id="KW-0444">Lipid biosynthesis</keyword>
<evidence type="ECO:0000256" key="2">
    <source>
        <dbReference type="ARBA" id="ARBA00022516"/>
    </source>
</evidence>
<dbReference type="GO" id="GO:0046872">
    <property type="term" value="F:metal ion binding"/>
    <property type="evidence" value="ECO:0007669"/>
    <property type="project" value="UniProtKB-KW"/>
</dbReference>
<evidence type="ECO:0000256" key="7">
    <source>
        <dbReference type="ARBA" id="ARBA00022821"/>
    </source>
</evidence>
<dbReference type="GO" id="GO:0006979">
    <property type="term" value="P:response to oxidative stress"/>
    <property type="evidence" value="ECO:0007669"/>
    <property type="project" value="InterPro"/>
</dbReference>
<dbReference type="PANTHER" id="PTHR11903:SF11">
    <property type="entry name" value="ALPHA-DIOXYGENASE 1"/>
    <property type="match status" value="1"/>
</dbReference>
<dbReference type="InterPro" id="IPR050783">
    <property type="entry name" value="Oxylipin_biosynth_metab"/>
</dbReference>
<feature type="binding site" description="axial binding residue" evidence="14">
    <location>
        <position position="378"/>
    </location>
    <ligand>
        <name>heme b</name>
        <dbReference type="ChEBI" id="CHEBI:60344"/>
    </ligand>
    <ligandPart>
        <name>Fe</name>
        <dbReference type="ChEBI" id="CHEBI:18248"/>
    </ligandPart>
</feature>
<keyword evidence="17" id="KW-1185">Reference proteome</keyword>
<dbReference type="InterPro" id="IPR010255">
    <property type="entry name" value="Haem_peroxidase_sf"/>
</dbReference>
<evidence type="ECO:0000256" key="14">
    <source>
        <dbReference type="PIRSR" id="PIRSR619791-2"/>
    </source>
</evidence>
<keyword evidence="6" id="KW-0925">Oxylipin biosynthesis</keyword>
<keyword evidence="8" id="KW-0276">Fatty acid metabolism</keyword>
<dbReference type="Pfam" id="PF03098">
    <property type="entry name" value="An_peroxidase"/>
    <property type="match status" value="1"/>
</dbReference>
<evidence type="ECO:0000256" key="3">
    <source>
        <dbReference type="ARBA" id="ARBA00022559"/>
    </source>
</evidence>
<keyword evidence="5 14" id="KW-0479">Metal-binding</keyword>
<evidence type="ECO:0000256" key="15">
    <source>
        <dbReference type="SAM" id="MobiDB-lite"/>
    </source>
</evidence>
<dbReference type="PANTHER" id="PTHR11903">
    <property type="entry name" value="PROSTAGLANDIN G/H SYNTHASE"/>
    <property type="match status" value="1"/>
</dbReference>
<keyword evidence="3 16" id="KW-0575">Peroxidase</keyword>
<keyword evidence="12" id="KW-0443">Lipid metabolism</keyword>
<reference evidence="16" key="1">
    <citation type="journal article" date="2021" name="Nat. Commun.">
        <title>Genetic determinants of endophytism in the Arabidopsis root mycobiome.</title>
        <authorList>
            <person name="Mesny F."/>
            <person name="Miyauchi S."/>
            <person name="Thiergart T."/>
            <person name="Pickel B."/>
            <person name="Atanasova L."/>
            <person name="Karlsson M."/>
            <person name="Huettel B."/>
            <person name="Barry K.W."/>
            <person name="Haridas S."/>
            <person name="Chen C."/>
            <person name="Bauer D."/>
            <person name="Andreopoulos W."/>
            <person name="Pangilinan J."/>
            <person name="LaButti K."/>
            <person name="Riley R."/>
            <person name="Lipzen A."/>
            <person name="Clum A."/>
            <person name="Drula E."/>
            <person name="Henrissat B."/>
            <person name="Kohler A."/>
            <person name="Grigoriev I.V."/>
            <person name="Martin F.M."/>
            <person name="Hacquard S."/>
        </authorList>
    </citation>
    <scope>NUCLEOTIDE SEQUENCE</scope>
    <source>
        <strain evidence="16">MPI-SDFR-AT-0120</strain>
    </source>
</reference>
<feature type="region of interest" description="Disordered" evidence="15">
    <location>
        <begin position="173"/>
        <end position="192"/>
    </location>
</feature>
<dbReference type="GO" id="GO:0020037">
    <property type="term" value="F:heme binding"/>
    <property type="evidence" value="ECO:0007669"/>
    <property type="project" value="InterPro"/>
</dbReference>
<dbReference type="SUPFAM" id="SSF48113">
    <property type="entry name" value="Heme-dependent peroxidases"/>
    <property type="match status" value="1"/>
</dbReference>
<keyword evidence="7" id="KW-0611">Plant defense</keyword>
<proteinExistence type="predicted"/>
<keyword evidence="4 14" id="KW-0349">Heme</keyword>
<evidence type="ECO:0000313" key="16">
    <source>
        <dbReference type="EMBL" id="KAH7093757.1"/>
    </source>
</evidence>
<evidence type="ECO:0000256" key="9">
    <source>
        <dbReference type="ARBA" id="ARBA00022964"/>
    </source>
</evidence>
<dbReference type="Gene3D" id="1.10.640.10">
    <property type="entry name" value="Haem peroxidase domain superfamily, animal type"/>
    <property type="match status" value="1"/>
</dbReference>
<dbReference type="CDD" id="cd09818">
    <property type="entry name" value="PIOX_like"/>
    <property type="match status" value="1"/>
</dbReference>
<dbReference type="GO" id="GO:0006952">
    <property type="term" value="P:defense response"/>
    <property type="evidence" value="ECO:0007669"/>
    <property type="project" value="UniProtKB-KW"/>
</dbReference>
<dbReference type="AlphaFoldDB" id="A0A8K0RHZ4"/>
<evidence type="ECO:0000256" key="1">
    <source>
        <dbReference type="ARBA" id="ARBA00001913"/>
    </source>
</evidence>
<evidence type="ECO:0000256" key="6">
    <source>
        <dbReference type="ARBA" id="ARBA00022767"/>
    </source>
</evidence>
<dbReference type="OrthoDB" id="823504at2759"/>
<name>A0A8K0RHZ4_9PLEO</name>
<gene>
    <name evidence="16" type="ORF">FB567DRAFT_433209</name>
</gene>
<dbReference type="InterPro" id="IPR019791">
    <property type="entry name" value="Haem_peroxidase_animal"/>
</dbReference>
<dbReference type="GO" id="GO:0004601">
    <property type="term" value="F:peroxidase activity"/>
    <property type="evidence" value="ECO:0007669"/>
    <property type="project" value="UniProtKB-KW"/>
</dbReference>
<dbReference type="EMBL" id="JAGMVJ010000002">
    <property type="protein sequence ID" value="KAH7093757.1"/>
    <property type="molecule type" value="Genomic_DNA"/>
</dbReference>
<dbReference type="GO" id="GO:0031408">
    <property type="term" value="P:oxylipin biosynthetic process"/>
    <property type="evidence" value="ECO:0007669"/>
    <property type="project" value="UniProtKB-KW"/>
</dbReference>
<evidence type="ECO:0000256" key="13">
    <source>
        <dbReference type="ARBA" id="ARBA00023160"/>
    </source>
</evidence>
<dbReference type="InterPro" id="IPR034815">
    <property type="entry name" value="A_dioxygenase"/>
</dbReference>
<comment type="caution">
    <text evidence="16">The sequence shown here is derived from an EMBL/GenBank/DDBJ whole genome shotgun (WGS) entry which is preliminary data.</text>
</comment>
<accession>A0A8K0RHZ4</accession>
<dbReference type="Proteomes" id="UP000813461">
    <property type="component" value="Unassembled WGS sequence"/>
</dbReference>
<keyword evidence="10" id="KW-0560">Oxidoreductase</keyword>